<feature type="region of interest" description="Disordered" evidence="2">
    <location>
        <begin position="90"/>
        <end position="119"/>
    </location>
</feature>
<proteinExistence type="predicted"/>
<dbReference type="AlphaFoldDB" id="A0A8X7NE57"/>
<dbReference type="InterPro" id="IPR051488">
    <property type="entry name" value="WD_repeat_striatin"/>
</dbReference>
<sequence length="461" mass="50900">MNSQTQWKDQASSQSPQNSNEPAYTLPGVINYLTSEFTNLERFKIMTNLEKSEMKYKILHLEGEIKTLKYANQKQQARIESLEKENRLLKSKNRDNSARGEPLATNTPSEPDLESIKKSRQQLKDSMKEIISLLRSPSTRLGELNISEANQREIEEMIDNSEDDFVFGRGPNSPKSNLISQFFNDDDDDDDDGNNNKAEKAGDCMEEVLERSITNESDVTVIDGGDIQQVQPEIEAKHENASTRSFENDGVNIVLTTLDDKTTITTSMDGNTSTKDVTISQPKDVQNIFALPHDTHIIVEKDIIVLPAGGGQGNVLIPAKSSFSQINASAIIDMTASGDEGRVLGLAIGGFSNGTKSFLSKAYQITIDKQLQCKEIGSFNRKFLTKNKGGSDITFVGWNRDASKSPPPSSPKKSTKSASSSLSKNRNKNDSVPRLGSYDVIYQIGDQKCKVNLLSKQVSSV</sequence>
<feature type="compositionally biased region" description="Polar residues" evidence="2">
    <location>
        <begin position="1"/>
        <end position="22"/>
    </location>
</feature>
<feature type="compositionally biased region" description="Acidic residues" evidence="2">
    <location>
        <begin position="184"/>
        <end position="193"/>
    </location>
</feature>
<organism evidence="4 5">
    <name type="scientific">Candida parapsilosis</name>
    <name type="common">Yeast</name>
    <dbReference type="NCBI Taxonomy" id="5480"/>
    <lineage>
        <taxon>Eukaryota</taxon>
        <taxon>Fungi</taxon>
        <taxon>Dikarya</taxon>
        <taxon>Ascomycota</taxon>
        <taxon>Saccharomycotina</taxon>
        <taxon>Pichiomycetes</taxon>
        <taxon>Debaryomycetaceae</taxon>
        <taxon>Candida/Lodderomyces clade</taxon>
        <taxon>Candida</taxon>
    </lineage>
</organism>
<evidence type="ECO:0000259" key="3">
    <source>
        <dbReference type="Pfam" id="PF08232"/>
    </source>
</evidence>
<comment type="caution">
    <text evidence="4">The sequence shown here is derived from an EMBL/GenBank/DDBJ whole genome shotgun (WGS) entry which is preliminary data.</text>
</comment>
<evidence type="ECO:0000313" key="4">
    <source>
        <dbReference type="EMBL" id="KAF6042575.1"/>
    </source>
</evidence>
<feature type="compositionally biased region" description="Polar residues" evidence="2">
    <location>
        <begin position="173"/>
        <end position="183"/>
    </location>
</feature>
<keyword evidence="1" id="KW-0175">Coiled coil</keyword>
<reference evidence="4" key="1">
    <citation type="submission" date="2020-03" db="EMBL/GenBank/DDBJ databases">
        <title>FDA dAtabase for Regulatory Grade micrObial Sequences (FDA-ARGOS): Supporting development and validation of Infectious Disease Dx tests.</title>
        <authorList>
            <person name="Campos J."/>
            <person name="Goldberg B."/>
            <person name="Tallon L."/>
            <person name="Sadzewicz L."/>
            <person name="Vavikolanu K."/>
            <person name="Mehta A."/>
            <person name="Aluvathingal J."/>
            <person name="Nadendla S."/>
            <person name="Nandy P."/>
            <person name="Geyer C."/>
            <person name="Yan Y."/>
            <person name="Sichtig H."/>
        </authorList>
    </citation>
    <scope>NUCLEOTIDE SEQUENCE [LARGE SCALE GENOMIC DNA]</scope>
    <source>
        <strain evidence="4">FDAARGOS_652</strain>
    </source>
</reference>
<protein>
    <submittedName>
        <fullName evidence="4">Striatin family protein</fullName>
    </submittedName>
</protein>
<feature type="region of interest" description="Disordered" evidence="2">
    <location>
        <begin position="167"/>
        <end position="202"/>
    </location>
</feature>
<dbReference type="InterPro" id="IPR013258">
    <property type="entry name" value="Striatin_N"/>
</dbReference>
<dbReference type="PANTHER" id="PTHR15653:SF0">
    <property type="entry name" value="CONNECTOR OF KINASE TO AP-1, ISOFORM E"/>
    <property type="match status" value="1"/>
</dbReference>
<feature type="domain" description="Striatin N-terminal" evidence="3">
    <location>
        <begin position="25"/>
        <end position="97"/>
    </location>
</feature>
<gene>
    <name evidence="4" type="ORF">FOB60_005774</name>
</gene>
<feature type="region of interest" description="Disordered" evidence="2">
    <location>
        <begin position="395"/>
        <end position="433"/>
    </location>
</feature>
<dbReference type="Proteomes" id="UP000590412">
    <property type="component" value="Unassembled WGS sequence"/>
</dbReference>
<dbReference type="EMBL" id="JABWAB010000014">
    <property type="protein sequence ID" value="KAF6042575.1"/>
    <property type="molecule type" value="Genomic_DNA"/>
</dbReference>
<dbReference type="PANTHER" id="PTHR15653">
    <property type="entry name" value="STRIATIN"/>
    <property type="match status" value="1"/>
</dbReference>
<dbReference type="Pfam" id="PF08232">
    <property type="entry name" value="Striatin"/>
    <property type="match status" value="1"/>
</dbReference>
<feature type="region of interest" description="Disordered" evidence="2">
    <location>
        <begin position="1"/>
        <end position="25"/>
    </location>
</feature>
<evidence type="ECO:0000256" key="2">
    <source>
        <dbReference type="SAM" id="MobiDB-lite"/>
    </source>
</evidence>
<evidence type="ECO:0000313" key="5">
    <source>
        <dbReference type="Proteomes" id="UP000590412"/>
    </source>
</evidence>
<accession>A0A8X7NE57</accession>
<evidence type="ECO:0000256" key="1">
    <source>
        <dbReference type="ARBA" id="ARBA00023054"/>
    </source>
</evidence>
<name>A0A8X7NE57_CANPA</name>